<reference evidence="14 15" key="1">
    <citation type="submission" date="2021-03" db="EMBL/GenBank/DDBJ databases">
        <title>Genomic Encyclopedia of Type Strains, Phase IV (KMG-IV): sequencing the most valuable type-strain genomes for metagenomic binning, comparative biology and taxonomic classification.</title>
        <authorList>
            <person name="Goeker M."/>
        </authorList>
    </citation>
    <scope>NUCLEOTIDE SEQUENCE [LARGE SCALE GENOMIC DNA]</scope>
    <source>
        <strain evidence="14 15">DSM 21085</strain>
    </source>
</reference>
<dbReference type="InterPro" id="IPR007693">
    <property type="entry name" value="DNA_helicase_DnaB-like_N"/>
</dbReference>
<evidence type="ECO:0000256" key="11">
    <source>
        <dbReference type="NCBIfam" id="TIGR00665"/>
    </source>
</evidence>
<dbReference type="InterPro" id="IPR027417">
    <property type="entry name" value="P-loop_NTPase"/>
</dbReference>
<dbReference type="InterPro" id="IPR007694">
    <property type="entry name" value="DNA_helicase_DnaB-like_C"/>
</dbReference>
<dbReference type="PANTHER" id="PTHR30153">
    <property type="entry name" value="REPLICATIVE DNA HELICASE DNAB"/>
    <property type="match status" value="1"/>
</dbReference>
<keyword evidence="8 12" id="KW-0238">DNA-binding</keyword>
<evidence type="ECO:0000256" key="10">
    <source>
        <dbReference type="ARBA" id="ARBA00048954"/>
    </source>
</evidence>
<keyword evidence="6 12" id="KW-0347">Helicase</keyword>
<dbReference type="InterPro" id="IPR036185">
    <property type="entry name" value="DNA_heli_DnaB-like_N_sf"/>
</dbReference>
<dbReference type="SUPFAM" id="SSF48024">
    <property type="entry name" value="N-terminal domain of DnaB helicase"/>
    <property type="match status" value="1"/>
</dbReference>
<evidence type="ECO:0000256" key="7">
    <source>
        <dbReference type="ARBA" id="ARBA00022840"/>
    </source>
</evidence>
<dbReference type="Pfam" id="PF00772">
    <property type="entry name" value="DnaB"/>
    <property type="match status" value="1"/>
</dbReference>
<evidence type="ECO:0000259" key="13">
    <source>
        <dbReference type="PROSITE" id="PS51199"/>
    </source>
</evidence>
<keyword evidence="7 12" id="KW-0067">ATP-binding</keyword>
<evidence type="ECO:0000256" key="5">
    <source>
        <dbReference type="ARBA" id="ARBA00022801"/>
    </source>
</evidence>
<keyword evidence="9" id="KW-0413">Isomerase</keyword>
<comment type="caution">
    <text evidence="14">The sequence shown here is derived from an EMBL/GenBank/DDBJ whole genome shotgun (WGS) entry which is preliminary data.</text>
</comment>
<evidence type="ECO:0000256" key="9">
    <source>
        <dbReference type="ARBA" id="ARBA00023235"/>
    </source>
</evidence>
<keyword evidence="2 12" id="KW-0639">Primosome</keyword>
<keyword evidence="4 12" id="KW-0547">Nucleotide-binding</keyword>
<comment type="catalytic activity">
    <reaction evidence="10 12">
        <text>ATP + H2O = ADP + phosphate + H(+)</text>
        <dbReference type="Rhea" id="RHEA:13065"/>
        <dbReference type="ChEBI" id="CHEBI:15377"/>
        <dbReference type="ChEBI" id="CHEBI:15378"/>
        <dbReference type="ChEBI" id="CHEBI:30616"/>
        <dbReference type="ChEBI" id="CHEBI:43474"/>
        <dbReference type="ChEBI" id="CHEBI:456216"/>
        <dbReference type="EC" id="5.6.2.3"/>
    </reaction>
</comment>
<evidence type="ECO:0000313" key="14">
    <source>
        <dbReference type="EMBL" id="MBP1950261.1"/>
    </source>
</evidence>
<dbReference type="EMBL" id="JAGGKK010000020">
    <property type="protein sequence ID" value="MBP1950261.1"/>
    <property type="molecule type" value="Genomic_DNA"/>
</dbReference>
<proteinExistence type="inferred from homology"/>
<dbReference type="RefSeq" id="WP_209481738.1">
    <property type="nucleotide sequence ID" value="NZ_JAGGKK010000020.1"/>
</dbReference>
<dbReference type="Gene3D" id="1.10.860.10">
    <property type="entry name" value="DNAb Helicase, Chain A"/>
    <property type="match status" value="1"/>
</dbReference>
<protein>
    <recommendedName>
        <fullName evidence="11 12">Replicative DNA helicase</fullName>
        <ecNumber evidence="11 12">5.6.2.3</ecNumber>
    </recommendedName>
</protein>
<dbReference type="NCBIfam" id="TIGR00665">
    <property type="entry name" value="DnaB"/>
    <property type="match status" value="1"/>
</dbReference>
<evidence type="ECO:0000313" key="15">
    <source>
        <dbReference type="Proteomes" id="UP001519328"/>
    </source>
</evidence>
<keyword evidence="3 12" id="KW-0235">DNA replication</keyword>
<gene>
    <name evidence="14" type="ORF">J2Z82_003218</name>
</gene>
<dbReference type="Proteomes" id="UP001519328">
    <property type="component" value="Unassembled WGS sequence"/>
</dbReference>
<evidence type="ECO:0000256" key="2">
    <source>
        <dbReference type="ARBA" id="ARBA00022515"/>
    </source>
</evidence>
<organism evidence="14 15">
    <name type="scientific">Virgibacillus litoralis</name>
    <dbReference type="NCBI Taxonomy" id="578221"/>
    <lineage>
        <taxon>Bacteria</taxon>
        <taxon>Bacillati</taxon>
        <taxon>Bacillota</taxon>
        <taxon>Bacilli</taxon>
        <taxon>Bacillales</taxon>
        <taxon>Bacillaceae</taxon>
        <taxon>Virgibacillus</taxon>
    </lineage>
</organism>
<dbReference type="CDD" id="cd00984">
    <property type="entry name" value="DnaB_C"/>
    <property type="match status" value="1"/>
</dbReference>
<evidence type="ECO:0000256" key="12">
    <source>
        <dbReference type="RuleBase" id="RU362085"/>
    </source>
</evidence>
<evidence type="ECO:0000256" key="8">
    <source>
        <dbReference type="ARBA" id="ARBA00023125"/>
    </source>
</evidence>
<dbReference type="EC" id="5.6.2.3" evidence="11 12"/>
<keyword evidence="5 12" id="KW-0378">Hydrolase</keyword>
<comment type="function">
    <text evidence="12">The main replicative DNA helicase, it participates in initiation and elongation during chromosome replication. Travels ahead of the DNA replisome, separating dsDNA into templates for DNA synthesis. A processive ATP-dependent 5'-3' DNA helicase it has DNA-dependent ATPase activity.</text>
</comment>
<evidence type="ECO:0000256" key="6">
    <source>
        <dbReference type="ARBA" id="ARBA00022806"/>
    </source>
</evidence>
<sequence>MDTNQEAEYALLGCILTKGDLIKELTLEAKHFSPTNQILFKTFREIEQKNEPIDIATVVMNLGSANLSKIGGKSYLSKLMNSVASLEPFKTYEKYIIDAWKIREARKIQEKEIHSIDGLSKVMNEYSELELENNDNDYNHSESLQKLYQKIEKQEPGLSGIDTGFKDLNSMLDGFQKEDLIISAARPSVGKTAKMLNHAAAHCKNGGITAIFSLEMGEELLNKRMISAIGRIDGYKMKNPKQYFDSHDWSNFTYAMGELDNMNIHIFDKSGQTIPDIRSKVKKLKRQYPDVPMLVQIDYLQLIRSPIRSENKNIEVSEITRSLKEMAKDLGVPVYLLSQLSREVEKRQDKRPIMSDIRDSGSIEQDADVIEFLYRDDYYYADSEKQNIIEVIIAKQRNGPIGTVELAFVKEYNQFLNLDVRHGS</sequence>
<dbReference type="Gene3D" id="3.40.50.300">
    <property type="entry name" value="P-loop containing nucleotide triphosphate hydrolases"/>
    <property type="match status" value="1"/>
</dbReference>
<dbReference type="InterPro" id="IPR007692">
    <property type="entry name" value="DNA_helicase_DnaB"/>
</dbReference>
<keyword evidence="15" id="KW-1185">Reference proteome</keyword>
<dbReference type="SUPFAM" id="SSF52540">
    <property type="entry name" value="P-loop containing nucleoside triphosphate hydrolases"/>
    <property type="match status" value="1"/>
</dbReference>
<dbReference type="GO" id="GO:0003678">
    <property type="term" value="F:DNA helicase activity"/>
    <property type="evidence" value="ECO:0007669"/>
    <property type="project" value="UniProtKB-EC"/>
</dbReference>
<name>A0ABS4HH56_9BACI</name>
<dbReference type="PANTHER" id="PTHR30153:SF2">
    <property type="entry name" value="REPLICATIVE DNA HELICASE"/>
    <property type="match status" value="1"/>
</dbReference>
<accession>A0ABS4HH56</accession>
<dbReference type="GO" id="GO:0016787">
    <property type="term" value="F:hydrolase activity"/>
    <property type="evidence" value="ECO:0007669"/>
    <property type="project" value="UniProtKB-KW"/>
</dbReference>
<evidence type="ECO:0000256" key="3">
    <source>
        <dbReference type="ARBA" id="ARBA00022705"/>
    </source>
</evidence>
<dbReference type="InterPro" id="IPR016136">
    <property type="entry name" value="DNA_helicase_N/primase_C"/>
</dbReference>
<feature type="domain" description="SF4 helicase" evidence="13">
    <location>
        <begin position="154"/>
        <end position="422"/>
    </location>
</feature>
<dbReference type="Pfam" id="PF03796">
    <property type="entry name" value="DnaB_C"/>
    <property type="match status" value="1"/>
</dbReference>
<dbReference type="PROSITE" id="PS51199">
    <property type="entry name" value="SF4_HELICASE"/>
    <property type="match status" value="1"/>
</dbReference>
<evidence type="ECO:0000256" key="4">
    <source>
        <dbReference type="ARBA" id="ARBA00022741"/>
    </source>
</evidence>
<evidence type="ECO:0000256" key="1">
    <source>
        <dbReference type="ARBA" id="ARBA00008428"/>
    </source>
</evidence>
<comment type="similarity">
    <text evidence="1 12">Belongs to the helicase family. DnaB subfamily.</text>
</comment>